<proteinExistence type="predicted"/>
<dbReference type="WBParaSite" id="MBELARI_LOCUS1177">
    <property type="protein sequence ID" value="MBELARI_LOCUS1177"/>
    <property type="gene ID" value="MBELARI_LOCUS1177"/>
</dbReference>
<evidence type="ECO:0000313" key="1">
    <source>
        <dbReference type="Proteomes" id="UP000887575"/>
    </source>
</evidence>
<organism evidence="1 2">
    <name type="scientific">Mesorhabditis belari</name>
    <dbReference type="NCBI Taxonomy" id="2138241"/>
    <lineage>
        <taxon>Eukaryota</taxon>
        <taxon>Metazoa</taxon>
        <taxon>Ecdysozoa</taxon>
        <taxon>Nematoda</taxon>
        <taxon>Chromadorea</taxon>
        <taxon>Rhabditida</taxon>
        <taxon>Rhabditina</taxon>
        <taxon>Rhabditomorpha</taxon>
        <taxon>Rhabditoidea</taxon>
        <taxon>Rhabditidae</taxon>
        <taxon>Mesorhabditinae</taxon>
        <taxon>Mesorhabditis</taxon>
    </lineage>
</organism>
<accession>A0AAF3ECS1</accession>
<sequence length="150" mass="17736">MNNVNYLRPIIDFKEEPTQPLRFRFNQHSFDVEHVQTGKFFRFSHPTVNREYRLNHVDTTTAVGIAKSGTVSYLFRGLIMQGPPNIATNRPPLFRNVRGRRRGMIHLTEQDARRADQTRIYKDQLVHSMDVFIRKYWLIINFSMKAIADQ</sequence>
<reference evidence="2" key="1">
    <citation type="submission" date="2024-02" db="UniProtKB">
        <authorList>
            <consortium name="WormBaseParasite"/>
        </authorList>
    </citation>
    <scope>IDENTIFICATION</scope>
</reference>
<keyword evidence="1" id="KW-1185">Reference proteome</keyword>
<dbReference type="AlphaFoldDB" id="A0AAF3ECS1"/>
<dbReference type="Proteomes" id="UP000887575">
    <property type="component" value="Unassembled WGS sequence"/>
</dbReference>
<protein>
    <submittedName>
        <fullName evidence="2">Uncharacterized protein</fullName>
    </submittedName>
</protein>
<evidence type="ECO:0000313" key="2">
    <source>
        <dbReference type="WBParaSite" id="MBELARI_LOCUS1177"/>
    </source>
</evidence>
<name>A0AAF3ECS1_9BILA</name>